<dbReference type="PRINTS" id="PR00173">
    <property type="entry name" value="EDTRNSPORT"/>
</dbReference>
<evidence type="ECO:0000256" key="3">
    <source>
        <dbReference type="ARBA" id="ARBA00022448"/>
    </source>
</evidence>
<dbReference type="Gene3D" id="1.10.3860.10">
    <property type="entry name" value="Sodium:dicarboxylate symporter"/>
    <property type="match status" value="1"/>
</dbReference>
<dbReference type="SUPFAM" id="SSF118215">
    <property type="entry name" value="Proton glutamate symport protein"/>
    <property type="match status" value="1"/>
</dbReference>
<dbReference type="GO" id="GO:0016020">
    <property type="term" value="C:membrane"/>
    <property type="evidence" value="ECO:0007669"/>
    <property type="project" value="UniProtKB-SubCell"/>
</dbReference>
<comment type="subcellular location">
    <subcellularLocation>
        <location evidence="2">Membrane</location>
        <topology evidence="2">Multi-pass membrane protein</topology>
    </subcellularLocation>
</comment>
<organism evidence="7 8">
    <name type="scientific">Bacillus pseudomycoides</name>
    <dbReference type="NCBI Taxonomy" id="64104"/>
    <lineage>
        <taxon>Bacteria</taxon>
        <taxon>Bacillati</taxon>
        <taxon>Bacillota</taxon>
        <taxon>Bacilli</taxon>
        <taxon>Bacillales</taxon>
        <taxon>Bacillaceae</taxon>
        <taxon>Bacillus</taxon>
        <taxon>Bacillus cereus group</taxon>
    </lineage>
</organism>
<dbReference type="GO" id="GO:0015293">
    <property type="term" value="F:symporter activity"/>
    <property type="evidence" value="ECO:0007669"/>
    <property type="project" value="InterPro"/>
</dbReference>
<evidence type="ECO:0000256" key="2">
    <source>
        <dbReference type="ARBA" id="ARBA00004141"/>
    </source>
</evidence>
<name>A0A2C3XFY2_9BACI</name>
<dbReference type="PANTHER" id="PTHR11958:SF63">
    <property type="entry name" value="AMINO ACID TRANSPORTER"/>
    <property type="match status" value="1"/>
</dbReference>
<dbReference type="InterPro" id="IPR050746">
    <property type="entry name" value="DAACS"/>
</dbReference>
<dbReference type="AlphaFoldDB" id="A0A2C3XFY2"/>
<dbReference type="InterPro" id="IPR001991">
    <property type="entry name" value="Na-dicarboxylate_symporter"/>
</dbReference>
<evidence type="ECO:0000313" key="8">
    <source>
        <dbReference type="Proteomes" id="UP000219775"/>
    </source>
</evidence>
<evidence type="ECO:0000256" key="6">
    <source>
        <dbReference type="ARBA" id="ARBA00023136"/>
    </source>
</evidence>
<keyword evidence="3" id="KW-0813">Transport</keyword>
<dbReference type="InterPro" id="IPR036458">
    <property type="entry name" value="Na:dicarbo_symporter_sf"/>
</dbReference>
<evidence type="ECO:0000256" key="5">
    <source>
        <dbReference type="ARBA" id="ARBA00022989"/>
    </source>
</evidence>
<comment type="function">
    <text evidence="1">Mediates uptake of L-cystine, the oxidized form of L-cysteine.</text>
</comment>
<dbReference type="EMBL" id="NUDP01000116">
    <property type="protein sequence ID" value="PEM65416.1"/>
    <property type="molecule type" value="Genomic_DNA"/>
</dbReference>
<evidence type="ECO:0000256" key="1">
    <source>
        <dbReference type="ARBA" id="ARBA00003410"/>
    </source>
</evidence>
<keyword evidence="5" id="KW-1133">Transmembrane helix</keyword>
<proteinExistence type="predicted"/>
<reference evidence="7 8" key="1">
    <citation type="submission" date="2017-09" db="EMBL/GenBank/DDBJ databases">
        <title>Large-scale bioinformatics analysis of Bacillus genomes uncovers conserved roles of natural products in bacterial physiology.</title>
        <authorList>
            <consortium name="Agbiome Team Llc"/>
            <person name="Bleich R.M."/>
            <person name="Grubbs K.J."/>
            <person name="Santa Maria K.C."/>
            <person name="Allen S.E."/>
            <person name="Farag S."/>
            <person name="Shank E.A."/>
            <person name="Bowers A."/>
        </authorList>
    </citation>
    <scope>NUCLEOTIDE SEQUENCE [LARGE SCALE GENOMIC DNA]</scope>
    <source>
        <strain evidence="7 8">AFS009893</strain>
    </source>
</reference>
<dbReference type="Pfam" id="PF00375">
    <property type="entry name" value="SDF"/>
    <property type="match status" value="1"/>
</dbReference>
<dbReference type="RefSeq" id="WP_097849218.1">
    <property type="nucleotide sequence ID" value="NZ_NUAS01000028.1"/>
</dbReference>
<keyword evidence="4" id="KW-0812">Transmembrane</keyword>
<dbReference type="PANTHER" id="PTHR11958">
    <property type="entry name" value="SODIUM/DICARBOXYLATE SYMPORTER-RELATED"/>
    <property type="match status" value="1"/>
</dbReference>
<dbReference type="Proteomes" id="UP000219775">
    <property type="component" value="Unassembled WGS sequence"/>
</dbReference>
<protein>
    <submittedName>
        <fullName evidence="7">Sodium:proton antiporter</fullName>
    </submittedName>
</protein>
<gene>
    <name evidence="7" type="ORF">CN613_25135</name>
</gene>
<accession>A0A2C3XFY2</accession>
<evidence type="ECO:0000256" key="4">
    <source>
        <dbReference type="ARBA" id="ARBA00022692"/>
    </source>
</evidence>
<sequence>MKAYRFPLILLSSILIGGFIGYFMGTDAIALKPLGDIFLNLMFTIVVPLVFFSISSSIANMDGLKRFGKIMSSMAGAFLFTSIIAAIFMIIVVKVFPPAQGVVLELTRPDKVENISVADQIVGIFTVSDFSKLLSRENMLALIFFSILMGVATSAVGEKGKPFATFLQSGAEISMKVVSFIMYYAPIGLAAYFAALVGEFGPQLLGTYFRAAMVYYPASIIYFFAFFTFYAYLAGRKQGVQIFWRNMVSPTVTSLATCSSAASIPANLEATKKMGISSDIRETVVLLGSTLHKDGSVLGGVIKIAFLFGIFNMEFSSPKTLAIALVVSLLVGTVMGAIPGGGMIGEMLIVSLYGFPPEALPIIAAISTIIDPPATMLNVTGDNACAVMTARLVEGRNWIKNKVMQ</sequence>
<evidence type="ECO:0000313" key="7">
    <source>
        <dbReference type="EMBL" id="PEM65416.1"/>
    </source>
</evidence>
<comment type="caution">
    <text evidence="7">The sequence shown here is derived from an EMBL/GenBank/DDBJ whole genome shotgun (WGS) entry which is preliminary data.</text>
</comment>
<keyword evidence="6" id="KW-0472">Membrane</keyword>